<dbReference type="AlphaFoldDB" id="A0A915IQB3"/>
<dbReference type="GO" id="GO:0004806">
    <property type="term" value="F:triacylglycerol lipase activity"/>
    <property type="evidence" value="ECO:0007669"/>
    <property type="project" value="UniProtKB-EC"/>
</dbReference>
<dbReference type="EC" id="3.1.1.3" evidence="1"/>
<evidence type="ECO:0000256" key="2">
    <source>
        <dbReference type="ARBA" id="ARBA00022801"/>
    </source>
</evidence>
<dbReference type="GO" id="GO:0005811">
    <property type="term" value="C:lipid droplet"/>
    <property type="evidence" value="ECO:0007669"/>
    <property type="project" value="TreeGrafter"/>
</dbReference>
<dbReference type="SUPFAM" id="SSF52151">
    <property type="entry name" value="FabD/lysophospholipase-like"/>
    <property type="match status" value="1"/>
</dbReference>
<evidence type="ECO:0000256" key="4">
    <source>
        <dbReference type="PROSITE-ProRule" id="PRU01161"/>
    </source>
</evidence>
<feature type="short sequence motif" description="GXGXXG" evidence="4">
    <location>
        <begin position="18"/>
        <end position="23"/>
    </location>
</feature>
<feature type="domain" description="PNPLA" evidence="5">
    <location>
        <begin position="14"/>
        <end position="181"/>
    </location>
</feature>
<dbReference type="Pfam" id="PF01734">
    <property type="entry name" value="Patatin"/>
    <property type="match status" value="1"/>
</dbReference>
<dbReference type="OMA" id="KEWNISF"/>
<protein>
    <recommendedName>
        <fullName evidence="1">triacylglycerol lipase</fullName>
        <ecNumber evidence="1">3.1.1.3</ecNumber>
    </recommendedName>
</protein>
<evidence type="ECO:0000313" key="6">
    <source>
        <dbReference type="Proteomes" id="UP000887565"/>
    </source>
</evidence>
<keyword evidence="3 4" id="KW-0443">Lipid metabolism</keyword>
<evidence type="ECO:0000256" key="3">
    <source>
        <dbReference type="ARBA" id="ARBA00023098"/>
    </source>
</evidence>
<dbReference type="PANTHER" id="PTHR12406:SF41">
    <property type="entry name" value="BRUMMER, ISOFORM B-RELATED"/>
    <property type="match status" value="1"/>
</dbReference>
<organism evidence="6 7">
    <name type="scientific">Romanomermis culicivorax</name>
    <name type="common">Nematode worm</name>
    <dbReference type="NCBI Taxonomy" id="13658"/>
    <lineage>
        <taxon>Eukaryota</taxon>
        <taxon>Metazoa</taxon>
        <taxon>Ecdysozoa</taxon>
        <taxon>Nematoda</taxon>
        <taxon>Enoplea</taxon>
        <taxon>Dorylaimia</taxon>
        <taxon>Mermithida</taxon>
        <taxon>Mermithoidea</taxon>
        <taxon>Mermithidae</taxon>
        <taxon>Romanomermis</taxon>
    </lineage>
</organism>
<keyword evidence="6" id="KW-1185">Reference proteome</keyword>
<dbReference type="InterPro" id="IPR033562">
    <property type="entry name" value="PLPL"/>
</dbReference>
<dbReference type="InterPro" id="IPR016035">
    <property type="entry name" value="Acyl_Trfase/lysoPLipase"/>
</dbReference>
<evidence type="ECO:0000313" key="7">
    <source>
        <dbReference type="WBParaSite" id="nRc.2.0.1.t16060-RA"/>
    </source>
</evidence>
<keyword evidence="2 4" id="KW-0378">Hydrolase</keyword>
<dbReference type="WBParaSite" id="nRc.2.0.1.t16060-RA">
    <property type="protein sequence ID" value="nRc.2.0.1.t16060-RA"/>
    <property type="gene ID" value="nRc.2.0.1.g16060"/>
</dbReference>
<dbReference type="Gene3D" id="3.40.1090.10">
    <property type="entry name" value="Cytosolic phospholipase A2 catalytic domain"/>
    <property type="match status" value="2"/>
</dbReference>
<evidence type="ECO:0000256" key="1">
    <source>
        <dbReference type="ARBA" id="ARBA00013279"/>
    </source>
</evidence>
<dbReference type="GO" id="GO:0005737">
    <property type="term" value="C:cytoplasm"/>
    <property type="evidence" value="ECO:0007669"/>
    <property type="project" value="TreeGrafter"/>
</dbReference>
<dbReference type="PROSITE" id="PS51635">
    <property type="entry name" value="PNPLA"/>
    <property type="match status" value="1"/>
</dbReference>
<evidence type="ECO:0000259" key="5">
    <source>
        <dbReference type="PROSITE" id="PS51635"/>
    </source>
</evidence>
<feature type="active site" description="Nucleophile" evidence="4">
    <location>
        <position position="49"/>
    </location>
</feature>
<dbReference type="InterPro" id="IPR002641">
    <property type="entry name" value="PNPLA_dom"/>
</dbReference>
<feature type="short sequence motif" description="DGA/G" evidence="4">
    <location>
        <begin position="168"/>
        <end position="170"/>
    </location>
</feature>
<name>A0A915IQB3_ROMCU</name>
<reference evidence="7" key="1">
    <citation type="submission" date="2022-11" db="UniProtKB">
        <authorList>
            <consortium name="WormBaseParasite"/>
        </authorList>
    </citation>
    <scope>IDENTIFICATION</scope>
</reference>
<proteinExistence type="predicted"/>
<feature type="short sequence motif" description="GXSXG" evidence="4">
    <location>
        <begin position="47"/>
        <end position="51"/>
    </location>
</feature>
<dbReference type="FunFam" id="3.40.1090.10:FF:000003">
    <property type="entry name" value="Patatin-like phospholipase domain-containing protein 2"/>
    <property type="match status" value="1"/>
</dbReference>
<dbReference type="GO" id="GO:0019433">
    <property type="term" value="P:triglyceride catabolic process"/>
    <property type="evidence" value="ECO:0007669"/>
    <property type="project" value="TreeGrafter"/>
</dbReference>
<sequence length="254" mass="27780">MAGNEADDQECMNISFSGCGFLGIYHVGVASAIKEYAPNLYMNKVAGASAGAIAACGLISNMCLSQATSDVLKIVALARQHQLGPLHPSINLMNILRTGLMKNLPDDAHKMASGRLFISMTRVSDGKNVLVSQFDTKEELIQAMLCSSFIPLYGGTLPPTFRGVRYMDGGFSDNLPILNGNTVTVSPFSGESDICPQDRDSQSFLSFDLTNMNIRFTSRNFYRFSVALFPPHPEIMSSICRQGFEDTLRFLARH</sequence>
<dbReference type="GO" id="GO:0016020">
    <property type="term" value="C:membrane"/>
    <property type="evidence" value="ECO:0007669"/>
    <property type="project" value="TreeGrafter"/>
</dbReference>
<keyword evidence="4" id="KW-0442">Lipid degradation</keyword>
<feature type="active site" description="Proton acceptor" evidence="4">
    <location>
        <position position="168"/>
    </location>
</feature>
<dbReference type="Proteomes" id="UP000887565">
    <property type="component" value="Unplaced"/>
</dbReference>
<dbReference type="GO" id="GO:0055088">
    <property type="term" value="P:lipid homeostasis"/>
    <property type="evidence" value="ECO:0007669"/>
    <property type="project" value="TreeGrafter"/>
</dbReference>
<dbReference type="PANTHER" id="PTHR12406">
    <property type="entry name" value="CALCIUM-INDEPENDENT PHOSPHOLIPASE A2 IPLA2 -RELATED"/>
    <property type="match status" value="1"/>
</dbReference>
<dbReference type="FunFam" id="3.40.1090.10:FF:000017">
    <property type="entry name" value="Patatin-like phospholipase domain-containing protein 2"/>
    <property type="match status" value="1"/>
</dbReference>
<accession>A0A915IQB3</accession>